<accession>A0A4Z1KBI5</accession>
<sequence>MCEGRGDYRLVLEDGGERSGRGW</sequence>
<evidence type="ECO:0000313" key="1">
    <source>
        <dbReference type="EMBL" id="TGO80882.1"/>
    </source>
</evidence>
<organism evidence="1 2">
    <name type="scientific">Botrytis porri</name>
    <dbReference type="NCBI Taxonomy" id="87229"/>
    <lineage>
        <taxon>Eukaryota</taxon>
        <taxon>Fungi</taxon>
        <taxon>Dikarya</taxon>
        <taxon>Ascomycota</taxon>
        <taxon>Pezizomycotina</taxon>
        <taxon>Leotiomycetes</taxon>
        <taxon>Helotiales</taxon>
        <taxon>Sclerotiniaceae</taxon>
        <taxon>Botrytis</taxon>
    </lineage>
</organism>
<dbReference type="AlphaFoldDB" id="A0A4Z1KBI5"/>
<name>A0A4Z1KBI5_9HELO</name>
<comment type="caution">
    <text evidence="1">The sequence shown here is derived from an EMBL/GenBank/DDBJ whole genome shotgun (WGS) entry which is preliminary data.</text>
</comment>
<protein>
    <submittedName>
        <fullName evidence="1">Uncharacterized protein</fullName>
    </submittedName>
</protein>
<dbReference type="Proteomes" id="UP000297280">
    <property type="component" value="Unassembled WGS sequence"/>
</dbReference>
<dbReference type="EMBL" id="PQXO01001569">
    <property type="protein sequence ID" value="TGO80882.1"/>
    <property type="molecule type" value="Genomic_DNA"/>
</dbReference>
<evidence type="ECO:0000313" key="2">
    <source>
        <dbReference type="Proteomes" id="UP000297280"/>
    </source>
</evidence>
<reference evidence="1 2" key="1">
    <citation type="submission" date="2017-12" db="EMBL/GenBank/DDBJ databases">
        <title>Comparative genomics of Botrytis spp.</title>
        <authorList>
            <person name="Valero-Jimenez C.A."/>
            <person name="Tapia P."/>
            <person name="Veloso J."/>
            <person name="Silva-Moreno E."/>
            <person name="Staats M."/>
            <person name="Valdes J.H."/>
            <person name="Van Kan J.A.L."/>
        </authorList>
    </citation>
    <scope>NUCLEOTIDE SEQUENCE [LARGE SCALE GENOMIC DNA]</scope>
    <source>
        <strain evidence="1 2">MUCL3349</strain>
    </source>
</reference>
<proteinExistence type="predicted"/>
<keyword evidence="2" id="KW-1185">Reference proteome</keyword>
<gene>
    <name evidence="1" type="ORF">BPOR_1579g00020</name>
</gene>